<sequence length="222" mass="22998">MRRVLVTLLAAGLLGACGSGGDEARPVTSEEAQTLAQVRFRNYDAGARVVAASTEDAQGPVHLDGWVDFVDHVGYASLDQEGAAPSLLTWDGESAALAPAAAATAPLPPPAELASAQRSPLDASASAEHALLLVLLDLGSDRPENPLLLQQGGARWLRSDEVQGAPVDVFTATSAGNARYWVDGDGLLRRAEVLVGGEWVTIDLGDSLDPSRLDALVPAEGS</sequence>
<comment type="caution">
    <text evidence="1">The sequence shown here is derived from an EMBL/GenBank/DDBJ whole genome shotgun (WGS) entry which is preliminary data.</text>
</comment>
<evidence type="ECO:0000313" key="2">
    <source>
        <dbReference type="Proteomes" id="UP001321453"/>
    </source>
</evidence>
<protein>
    <recommendedName>
        <fullName evidence="3">DUF4367 domain-containing protein</fullName>
    </recommendedName>
</protein>
<dbReference type="EMBL" id="JAUCGR010000001">
    <property type="protein sequence ID" value="MDM7830353.1"/>
    <property type="molecule type" value="Genomic_DNA"/>
</dbReference>
<keyword evidence="2" id="KW-1185">Reference proteome</keyword>
<dbReference type="Proteomes" id="UP001321453">
    <property type="component" value="Unassembled WGS sequence"/>
</dbReference>
<reference evidence="1 2" key="1">
    <citation type="submission" date="2023-06" db="EMBL/GenBank/DDBJ databases">
        <title>Cellulomonas sp. MW9 Whole genome sequence.</title>
        <authorList>
            <person name="Park S."/>
        </authorList>
    </citation>
    <scope>NUCLEOTIDE SEQUENCE [LARGE SCALE GENOMIC DNA]</scope>
    <source>
        <strain evidence="1 2">MW9</strain>
    </source>
</reference>
<organism evidence="1 2">
    <name type="scientific">Cellulomonas edaphi</name>
    <dbReference type="NCBI Taxonomy" id="3053468"/>
    <lineage>
        <taxon>Bacteria</taxon>
        <taxon>Bacillati</taxon>
        <taxon>Actinomycetota</taxon>
        <taxon>Actinomycetes</taxon>
        <taxon>Micrococcales</taxon>
        <taxon>Cellulomonadaceae</taxon>
        <taxon>Cellulomonas</taxon>
    </lineage>
</organism>
<dbReference type="PROSITE" id="PS51257">
    <property type="entry name" value="PROKAR_LIPOPROTEIN"/>
    <property type="match status" value="1"/>
</dbReference>
<evidence type="ECO:0008006" key="3">
    <source>
        <dbReference type="Google" id="ProtNLM"/>
    </source>
</evidence>
<accession>A0ABT7S401</accession>
<dbReference type="RefSeq" id="WP_289445245.1">
    <property type="nucleotide sequence ID" value="NZ_JAUCGR010000001.1"/>
</dbReference>
<name>A0ABT7S401_9CELL</name>
<proteinExistence type="predicted"/>
<gene>
    <name evidence="1" type="ORF">QRT05_03330</name>
</gene>
<evidence type="ECO:0000313" key="1">
    <source>
        <dbReference type="EMBL" id="MDM7830353.1"/>
    </source>
</evidence>